<keyword evidence="5 6" id="KW-0695">RNA-directed DNA polymerase</keyword>
<name>A0A3N8RB71_9BURK</name>
<dbReference type="CDD" id="cd03487">
    <property type="entry name" value="RT_Bac_retron_II"/>
    <property type="match status" value="1"/>
</dbReference>
<evidence type="ECO:0000256" key="3">
    <source>
        <dbReference type="ARBA" id="ARBA00022723"/>
    </source>
</evidence>
<comment type="caution">
    <text evidence="6">The sequence shown here is derived from an EMBL/GenBank/DDBJ whole genome shotgun (WGS) entry which is preliminary data.</text>
</comment>
<dbReference type="Proteomes" id="UP000269271">
    <property type="component" value="Unassembled WGS sequence"/>
</dbReference>
<dbReference type="GO" id="GO:0003723">
    <property type="term" value="F:RNA binding"/>
    <property type="evidence" value="ECO:0007669"/>
    <property type="project" value="InterPro"/>
</dbReference>
<dbReference type="InterPro" id="IPR000123">
    <property type="entry name" value="Reverse_transcriptase_msDNA"/>
</dbReference>
<dbReference type="AlphaFoldDB" id="A0A3N8RB71"/>
<keyword evidence="1" id="KW-0808">Transferase</keyword>
<keyword evidence="4" id="KW-0460">Magnesium</keyword>
<proteinExistence type="predicted"/>
<dbReference type="RefSeq" id="WP_124617838.1">
    <property type="nucleotide sequence ID" value="NZ_QTQX01000008.1"/>
</dbReference>
<dbReference type="PRINTS" id="PR00866">
    <property type="entry name" value="RNADNAPOLMS"/>
</dbReference>
<evidence type="ECO:0000256" key="4">
    <source>
        <dbReference type="ARBA" id="ARBA00022842"/>
    </source>
</evidence>
<accession>A0A3N8RB71</accession>
<evidence type="ECO:0000256" key="5">
    <source>
        <dbReference type="ARBA" id="ARBA00022918"/>
    </source>
</evidence>
<protein>
    <submittedName>
        <fullName evidence="6">RNA-directed DNA polymerase</fullName>
    </submittedName>
</protein>
<gene>
    <name evidence="6" type="ORF">DF037_14200</name>
</gene>
<evidence type="ECO:0000256" key="1">
    <source>
        <dbReference type="ARBA" id="ARBA00022679"/>
    </source>
</evidence>
<dbReference type="GO" id="GO:0003964">
    <property type="term" value="F:RNA-directed DNA polymerase activity"/>
    <property type="evidence" value="ECO:0007669"/>
    <property type="project" value="UniProtKB-KW"/>
</dbReference>
<keyword evidence="3" id="KW-0479">Metal-binding</keyword>
<evidence type="ECO:0000313" key="7">
    <source>
        <dbReference type="Proteomes" id="UP000269271"/>
    </source>
</evidence>
<evidence type="ECO:0000313" key="6">
    <source>
        <dbReference type="EMBL" id="RQT29116.1"/>
    </source>
</evidence>
<reference evidence="6 7" key="1">
    <citation type="submission" date="2018-08" db="EMBL/GenBank/DDBJ databases">
        <title>Comparative analysis of Burkholderia isolates from Puerto Rico.</title>
        <authorList>
            <person name="Hall C."/>
            <person name="Sahl J."/>
            <person name="Wagner D."/>
        </authorList>
    </citation>
    <scope>NUCLEOTIDE SEQUENCE [LARGE SCALE GENOMIC DNA]</scope>
    <source>
        <strain evidence="6 7">Bp9001</strain>
    </source>
</reference>
<keyword evidence="2" id="KW-0548">Nucleotidyltransferase</keyword>
<dbReference type="GO" id="GO:0046872">
    <property type="term" value="F:metal ion binding"/>
    <property type="evidence" value="ECO:0007669"/>
    <property type="project" value="UniProtKB-KW"/>
</dbReference>
<sequence>MPVNASAKLLARRGHSERYDIDQSHLFRVGSPARLSKVLGVSLDKLLELSRRTDNYKLFQKEDVDPFARHHRRRRDIQEPKTALKKVHERVAKLLKFVRVPAYLHSAVKGVSYRTNALEHAERGVSILTMDIADFYPSTRESRVFDFFRNDLKCAPDVSRLMAKLLTWRGVLATGSPASPLLSFHCNRPMFDEMAAVAVKHKFTFTCYVDDITFSGVNVRRGFASEIARIARRHGHRIKEHKTRFYCGGQAGIVTGVVVEDGSVSVPHERRLKGRRIETAIDGATDPVERIALTEKLMGLAGEAAYLDQTFRPWVDSIRGKLKILRRSYASRR</sequence>
<evidence type="ECO:0000256" key="2">
    <source>
        <dbReference type="ARBA" id="ARBA00022695"/>
    </source>
</evidence>
<organism evidence="6 7">
    <name type="scientific">Burkholderia contaminans</name>
    <dbReference type="NCBI Taxonomy" id="488447"/>
    <lineage>
        <taxon>Bacteria</taxon>
        <taxon>Pseudomonadati</taxon>
        <taxon>Pseudomonadota</taxon>
        <taxon>Betaproteobacteria</taxon>
        <taxon>Burkholderiales</taxon>
        <taxon>Burkholderiaceae</taxon>
        <taxon>Burkholderia</taxon>
        <taxon>Burkholderia cepacia complex</taxon>
    </lineage>
</organism>
<dbReference type="EMBL" id="QTQX01000008">
    <property type="protein sequence ID" value="RQT29116.1"/>
    <property type="molecule type" value="Genomic_DNA"/>
</dbReference>